<name>A0A0K2UTB7_LEPSM</name>
<sequence length="42" mass="5128">MLYYIVQLSISYIPLFIPQIRTCKRNSFPFFYPCLSCKKYLE</sequence>
<evidence type="ECO:0000313" key="1">
    <source>
        <dbReference type="EMBL" id="CDW41300.1"/>
    </source>
</evidence>
<proteinExistence type="predicted"/>
<dbReference type="AlphaFoldDB" id="A0A0K2UTB7"/>
<reference evidence="1" key="1">
    <citation type="submission" date="2014-05" db="EMBL/GenBank/DDBJ databases">
        <authorList>
            <person name="Chronopoulou M."/>
        </authorList>
    </citation>
    <scope>NUCLEOTIDE SEQUENCE</scope>
    <source>
        <tissue evidence="1">Whole organism</tissue>
    </source>
</reference>
<accession>A0A0K2UTB7</accession>
<protein>
    <submittedName>
        <fullName evidence="1">Uncharacterized protein</fullName>
    </submittedName>
</protein>
<organism evidence="1">
    <name type="scientific">Lepeophtheirus salmonis</name>
    <name type="common">Salmon louse</name>
    <name type="synonym">Caligus salmonis</name>
    <dbReference type="NCBI Taxonomy" id="72036"/>
    <lineage>
        <taxon>Eukaryota</taxon>
        <taxon>Metazoa</taxon>
        <taxon>Ecdysozoa</taxon>
        <taxon>Arthropoda</taxon>
        <taxon>Crustacea</taxon>
        <taxon>Multicrustacea</taxon>
        <taxon>Hexanauplia</taxon>
        <taxon>Copepoda</taxon>
        <taxon>Siphonostomatoida</taxon>
        <taxon>Caligidae</taxon>
        <taxon>Lepeophtheirus</taxon>
    </lineage>
</organism>
<dbReference type="EMBL" id="HACA01023939">
    <property type="protein sequence ID" value="CDW41300.1"/>
    <property type="molecule type" value="Transcribed_RNA"/>
</dbReference>